<protein>
    <submittedName>
        <fullName evidence="2">Uncharacterized protein</fullName>
    </submittedName>
</protein>
<name>A0ABS6CTP1_9ACTN</name>
<comment type="caution">
    <text evidence="2">The sequence shown here is derived from an EMBL/GenBank/DDBJ whole genome shotgun (WGS) entry which is preliminary data.</text>
</comment>
<accession>A0ABS6CTP1</accession>
<dbReference type="EMBL" id="JAHLEM010000745">
    <property type="protein sequence ID" value="MBU3870322.1"/>
    <property type="molecule type" value="Genomic_DNA"/>
</dbReference>
<keyword evidence="3" id="KW-1185">Reference proteome</keyword>
<proteinExistence type="predicted"/>
<feature type="region of interest" description="Disordered" evidence="1">
    <location>
        <begin position="1"/>
        <end position="24"/>
    </location>
</feature>
<evidence type="ECO:0000313" key="2">
    <source>
        <dbReference type="EMBL" id="MBU3870322.1"/>
    </source>
</evidence>
<feature type="region of interest" description="Disordered" evidence="1">
    <location>
        <begin position="50"/>
        <end position="72"/>
    </location>
</feature>
<reference evidence="2 3" key="1">
    <citation type="submission" date="2021-06" db="EMBL/GenBank/DDBJ databases">
        <authorList>
            <person name="Pan X."/>
        </authorList>
    </citation>
    <scope>NUCLEOTIDE SEQUENCE [LARGE SCALE GENOMIC DNA]</scope>
    <source>
        <strain evidence="2 3">4503</strain>
    </source>
</reference>
<evidence type="ECO:0000313" key="3">
    <source>
        <dbReference type="Proteomes" id="UP000720508"/>
    </source>
</evidence>
<dbReference type="Proteomes" id="UP000720508">
    <property type="component" value="Unassembled WGS sequence"/>
</dbReference>
<dbReference type="RefSeq" id="WP_216346979.1">
    <property type="nucleotide sequence ID" value="NZ_JAHLEM010000745.1"/>
</dbReference>
<gene>
    <name evidence="2" type="ORF">KN815_41665</name>
</gene>
<organism evidence="2 3">
    <name type="scientific">Streptomyces niphimycinicus</name>
    <dbReference type="NCBI Taxonomy" id="2842201"/>
    <lineage>
        <taxon>Bacteria</taxon>
        <taxon>Bacillati</taxon>
        <taxon>Actinomycetota</taxon>
        <taxon>Actinomycetes</taxon>
        <taxon>Kitasatosporales</taxon>
        <taxon>Streptomycetaceae</taxon>
        <taxon>Streptomyces</taxon>
    </lineage>
</organism>
<sequence>MAEQTSKQLPAQGAELSAGTPFHPRLGDLVSDLREKGRIGVVVAVPSASSASYHLRPPGGGREWSAPSSGATLRPVPVPVPVTHVSPLKRDAIYDHRGQQAALPVMVHREDGGMSESVLILTPGQVELYRIQLDHIIEQRHQAREGNR</sequence>
<evidence type="ECO:0000256" key="1">
    <source>
        <dbReference type="SAM" id="MobiDB-lite"/>
    </source>
</evidence>